<dbReference type="Pfam" id="PF01345">
    <property type="entry name" value="DUF11"/>
    <property type="match status" value="2"/>
</dbReference>
<organism evidence="2 3">
    <name type="scientific">Patiriisocius hiemis</name>
    <dbReference type="NCBI Taxonomy" id="3075604"/>
    <lineage>
        <taxon>Bacteria</taxon>
        <taxon>Pseudomonadati</taxon>
        <taxon>Bacteroidota</taxon>
        <taxon>Flavobacteriia</taxon>
        <taxon>Flavobacteriales</taxon>
        <taxon>Flavobacteriaceae</taxon>
        <taxon>Patiriisocius</taxon>
    </lineage>
</organism>
<reference evidence="2 3" key="1">
    <citation type="submission" date="2023-09" db="EMBL/GenBank/DDBJ databases">
        <authorList>
            <person name="Rey-Velasco X."/>
        </authorList>
    </citation>
    <scope>NUCLEOTIDE SEQUENCE [LARGE SCALE GENOMIC DNA]</scope>
    <source>
        <strain evidence="2 3">W242</strain>
    </source>
</reference>
<dbReference type="InterPro" id="IPR001434">
    <property type="entry name" value="OmcB-like_DUF11"/>
</dbReference>
<proteinExistence type="predicted"/>
<protein>
    <recommendedName>
        <fullName evidence="1">DUF11 domain-containing protein</fullName>
    </recommendedName>
</protein>
<dbReference type="NCBIfam" id="TIGR01451">
    <property type="entry name" value="B_ant_repeat"/>
    <property type="match status" value="2"/>
</dbReference>
<accession>A0ABU2YFP9</accession>
<dbReference type="EMBL" id="JAVRHZ010000026">
    <property type="protein sequence ID" value="MDT0556998.1"/>
    <property type="molecule type" value="Genomic_DNA"/>
</dbReference>
<dbReference type="InterPro" id="IPR047589">
    <property type="entry name" value="DUF11_rpt"/>
</dbReference>
<evidence type="ECO:0000313" key="2">
    <source>
        <dbReference type="EMBL" id="MDT0556998.1"/>
    </source>
</evidence>
<comment type="caution">
    <text evidence="2">The sequence shown here is derived from an EMBL/GenBank/DDBJ whole genome shotgun (WGS) entry which is preliminary data.</text>
</comment>
<dbReference type="Proteomes" id="UP001254488">
    <property type="component" value="Unassembled WGS sequence"/>
</dbReference>
<sequence length="137" mass="13448">DTVTYTLVVSNAGPDTANNVVVTDTPSNLTIQTISAPCAGGFPCTISSIASGTPANDVTITVTATVDGAGAFDNAASVSADEVDNNAANDSDNDGAVAAGVADVGVTKTLTDTSPYQTGDTVTYTLVVSNSGPDTAN</sequence>
<evidence type="ECO:0000259" key="1">
    <source>
        <dbReference type="Pfam" id="PF01345"/>
    </source>
</evidence>
<feature type="domain" description="DUF11" evidence="1">
    <location>
        <begin position="103"/>
        <end position="136"/>
    </location>
</feature>
<feature type="domain" description="DUF11" evidence="1">
    <location>
        <begin position="1"/>
        <end position="93"/>
    </location>
</feature>
<evidence type="ECO:0000313" key="3">
    <source>
        <dbReference type="Proteomes" id="UP001254488"/>
    </source>
</evidence>
<gene>
    <name evidence="2" type="ORF">RM538_13390</name>
</gene>
<keyword evidence="3" id="KW-1185">Reference proteome</keyword>
<name>A0ABU2YFP9_9FLAO</name>
<feature type="non-terminal residue" evidence="2">
    <location>
        <position position="1"/>
    </location>
</feature>
<feature type="non-terminal residue" evidence="2">
    <location>
        <position position="137"/>
    </location>
</feature>
<dbReference type="RefSeq" id="WP_311333943.1">
    <property type="nucleotide sequence ID" value="NZ_JAVRHZ010000026.1"/>
</dbReference>